<dbReference type="PRINTS" id="PR00926">
    <property type="entry name" value="MITOCARRIER"/>
</dbReference>
<dbReference type="PANTHER" id="PTHR45635:SF14">
    <property type="entry name" value="ADP_ATP TRANSLOCASE"/>
    <property type="match status" value="1"/>
</dbReference>
<organism evidence="18 19">
    <name type="scientific">Clavelina lepadiformis</name>
    <name type="common">Light-bulb sea squirt</name>
    <name type="synonym">Ascidia lepadiformis</name>
    <dbReference type="NCBI Taxonomy" id="159417"/>
    <lineage>
        <taxon>Eukaryota</taxon>
        <taxon>Metazoa</taxon>
        <taxon>Chordata</taxon>
        <taxon>Tunicata</taxon>
        <taxon>Ascidiacea</taxon>
        <taxon>Aplousobranchia</taxon>
        <taxon>Clavelinidae</taxon>
        <taxon>Clavelina</taxon>
    </lineage>
</organism>
<keyword evidence="11 15" id="KW-0472">Membrane</keyword>
<protein>
    <recommendedName>
        <fullName evidence="17">ADP/ATP translocase</fullName>
    </recommendedName>
    <alternativeName>
        <fullName evidence="17">ADP,ATP carrier protein</fullName>
    </alternativeName>
</protein>
<keyword evidence="9 17" id="KW-1133">Transmembrane helix</keyword>
<feature type="transmembrane region" description="Helical" evidence="17">
    <location>
        <begin position="61"/>
        <end position="82"/>
    </location>
</feature>
<evidence type="ECO:0000256" key="8">
    <source>
        <dbReference type="ARBA" id="ARBA00022792"/>
    </source>
</evidence>
<evidence type="ECO:0000256" key="3">
    <source>
        <dbReference type="ARBA" id="ARBA00011245"/>
    </source>
</evidence>
<comment type="caution">
    <text evidence="17">Lacks conserved residue(s) required for the propagation of feature annotation.</text>
</comment>
<keyword evidence="7" id="KW-0677">Repeat</keyword>
<dbReference type="InterPro" id="IPR002067">
    <property type="entry name" value="MCP"/>
</dbReference>
<reference evidence="18 19" key="1">
    <citation type="submission" date="2024-02" db="EMBL/GenBank/DDBJ databases">
        <authorList>
            <person name="Daric V."/>
            <person name="Darras S."/>
        </authorList>
    </citation>
    <scope>NUCLEOTIDE SEQUENCE [LARGE SCALE GENOMIC DNA]</scope>
</reference>
<keyword evidence="19" id="KW-1185">Reference proteome</keyword>
<dbReference type="SUPFAM" id="SSF103506">
    <property type="entry name" value="Mitochondrial carrier"/>
    <property type="match status" value="1"/>
</dbReference>
<dbReference type="Gene3D" id="1.50.40.10">
    <property type="entry name" value="Mitochondrial carrier domain"/>
    <property type="match status" value="1"/>
</dbReference>
<accession>A0ABP0GQL3</accession>
<comment type="catalytic activity">
    <reaction evidence="12">
        <text>ADP(in) + ATP(out) = ADP(out) + ATP(in)</text>
        <dbReference type="Rhea" id="RHEA:34999"/>
        <dbReference type="ChEBI" id="CHEBI:30616"/>
        <dbReference type="ChEBI" id="CHEBI:456216"/>
    </reaction>
    <physiologicalReaction direction="left-to-right" evidence="12">
        <dbReference type="Rhea" id="RHEA:35000"/>
    </physiologicalReaction>
</comment>
<evidence type="ECO:0000256" key="1">
    <source>
        <dbReference type="ARBA" id="ARBA00004448"/>
    </source>
</evidence>
<dbReference type="EMBL" id="CAWYQH010000141">
    <property type="protein sequence ID" value="CAK8694041.1"/>
    <property type="molecule type" value="Genomic_DNA"/>
</dbReference>
<evidence type="ECO:0000256" key="12">
    <source>
        <dbReference type="ARBA" id="ARBA00024143"/>
    </source>
</evidence>
<evidence type="ECO:0000256" key="7">
    <source>
        <dbReference type="ARBA" id="ARBA00022737"/>
    </source>
</evidence>
<evidence type="ECO:0000256" key="2">
    <source>
        <dbReference type="ARBA" id="ARBA00006375"/>
    </source>
</evidence>
<evidence type="ECO:0000256" key="16">
    <source>
        <dbReference type="RuleBase" id="RU000488"/>
    </source>
</evidence>
<keyword evidence="10" id="KW-0496">Mitochondrion</keyword>
<keyword evidence="8" id="KW-0999">Mitochondrion inner membrane</keyword>
<keyword evidence="5" id="KW-0050">Antiport</keyword>
<dbReference type="InterPro" id="IPR002113">
    <property type="entry name" value="ADT_euk_type"/>
</dbReference>
<evidence type="ECO:0000256" key="17">
    <source>
        <dbReference type="RuleBase" id="RU368008"/>
    </source>
</evidence>
<comment type="subunit">
    <text evidence="3 17">Monomer.</text>
</comment>
<keyword evidence="6 15" id="KW-0812">Transmembrane</keyword>
<comment type="function">
    <text evidence="14">ADP:ATP antiporter that mediates import of ADP into the mitochondrial matrix for ATP synthesis, and export of ATP out to fuel the cell. Cycles between the cytoplasmic-open state (c-state) and the matrix-open state (m-state): operates by the alternating access mechanism with a single substrate-binding site intermittently exposed to either the cytosolic (c-state) or matrix (m-state) side of the inner mitochondrial membrane.</text>
</comment>
<proteinExistence type="inferred from homology"/>
<keyword evidence="4 16" id="KW-0813">Transport</keyword>
<evidence type="ECO:0000256" key="9">
    <source>
        <dbReference type="ARBA" id="ARBA00022989"/>
    </source>
</evidence>
<comment type="caution">
    <text evidence="18">The sequence shown here is derived from an EMBL/GenBank/DDBJ whole genome shotgun (WGS) entry which is preliminary data.</text>
</comment>
<evidence type="ECO:0000256" key="4">
    <source>
        <dbReference type="ARBA" id="ARBA00022448"/>
    </source>
</evidence>
<evidence type="ECO:0000256" key="6">
    <source>
        <dbReference type="ARBA" id="ARBA00022692"/>
    </source>
</evidence>
<dbReference type="InterPro" id="IPR023395">
    <property type="entry name" value="MCP_dom_sf"/>
</dbReference>
<evidence type="ECO:0000256" key="15">
    <source>
        <dbReference type="PROSITE-ProRule" id="PRU00282"/>
    </source>
</evidence>
<evidence type="ECO:0000256" key="5">
    <source>
        <dbReference type="ARBA" id="ARBA00022449"/>
    </source>
</evidence>
<sequence>MEKEFTGLGNCIATIAKRDGVRGLYQGFLVSIQGIIVYRAAYFGTYDTVKRMLPDPKNTPIIVSFLIAECVTGGSGLLTYPFDTVGKHIMMQSGGKKEDRMCNGAVDCWKNLPGTGQ</sequence>
<comment type="similarity">
    <text evidence="2 16">Belongs to the mitochondrial carrier (TC 2.A.29) family.</text>
</comment>
<name>A0ABP0GQL3_CLALP</name>
<evidence type="ECO:0000313" key="18">
    <source>
        <dbReference type="EMBL" id="CAK8694041.1"/>
    </source>
</evidence>
<feature type="transmembrane region" description="Helical" evidence="17">
    <location>
        <begin position="23"/>
        <end position="41"/>
    </location>
</feature>
<dbReference type="InterPro" id="IPR018108">
    <property type="entry name" value="MCP_transmembrane"/>
</dbReference>
<comment type="subcellular location">
    <subcellularLocation>
        <location evidence="17">Membrane</location>
        <topology evidence="17">Multi-pass membrane protein</topology>
    </subcellularLocation>
    <subcellularLocation>
        <location evidence="1">Mitochondrion inner membrane</location>
        <topology evidence="1">Multi-pass membrane protein</topology>
    </subcellularLocation>
</comment>
<evidence type="ECO:0000256" key="13">
    <source>
        <dbReference type="ARBA" id="ARBA00024169"/>
    </source>
</evidence>
<evidence type="ECO:0000256" key="11">
    <source>
        <dbReference type="ARBA" id="ARBA00023136"/>
    </source>
</evidence>
<evidence type="ECO:0000313" key="19">
    <source>
        <dbReference type="Proteomes" id="UP001642483"/>
    </source>
</evidence>
<dbReference type="Pfam" id="PF00153">
    <property type="entry name" value="Mito_carr"/>
    <property type="match status" value="1"/>
</dbReference>
<dbReference type="Proteomes" id="UP001642483">
    <property type="component" value="Unassembled WGS sequence"/>
</dbReference>
<evidence type="ECO:0000256" key="14">
    <source>
        <dbReference type="ARBA" id="ARBA00045250"/>
    </source>
</evidence>
<evidence type="ECO:0000256" key="10">
    <source>
        <dbReference type="ARBA" id="ARBA00023128"/>
    </source>
</evidence>
<dbReference type="PROSITE" id="PS50920">
    <property type="entry name" value="SOLCAR"/>
    <property type="match status" value="1"/>
</dbReference>
<comment type="function">
    <text evidence="17">Catalyzes the exchange of ADP and ATP across the membrane.</text>
</comment>
<gene>
    <name evidence="18" type="ORF">CVLEPA_LOCUS27316</name>
</gene>
<comment type="catalytic activity">
    <reaction evidence="13">
        <text>H(+)(in) = H(+)(out)</text>
        <dbReference type="Rhea" id="RHEA:34979"/>
        <dbReference type="ChEBI" id="CHEBI:15378"/>
    </reaction>
</comment>
<feature type="repeat" description="Solcar" evidence="15">
    <location>
        <begin position="1"/>
        <end position="52"/>
    </location>
</feature>
<dbReference type="PANTHER" id="PTHR45635">
    <property type="entry name" value="ADP,ATP CARRIER PROTEIN 1-RELATED-RELATED"/>
    <property type="match status" value="1"/>
</dbReference>